<dbReference type="InterPro" id="IPR010425">
    <property type="entry name" value="Caps_synth_GfcC-like_C"/>
</dbReference>
<name>A0A7X5AS23_9GAMM</name>
<dbReference type="AlphaFoldDB" id="A0A7X5AS23"/>
<evidence type="ECO:0000259" key="3">
    <source>
        <dbReference type="Pfam" id="PF20616"/>
    </source>
</evidence>
<evidence type="ECO:0008006" key="6">
    <source>
        <dbReference type="Google" id="ProtNLM"/>
    </source>
</evidence>
<evidence type="ECO:0000256" key="1">
    <source>
        <dbReference type="SAM" id="SignalP"/>
    </source>
</evidence>
<keyword evidence="1" id="KW-0732">Signal</keyword>
<feature type="domain" description="Capsule biosynthesis GfcC-like C-terminal" evidence="2">
    <location>
        <begin position="196"/>
        <end position="279"/>
    </location>
</feature>
<protein>
    <recommendedName>
        <fullName evidence="6">Polysaccharide synthesis</fullName>
    </recommendedName>
</protein>
<sequence length="281" mass="31478">MNALIQAVFKLTALILTVSSIVSPAMATPVETAPTFVRVQLDNGEKELQLRYPDTVRLDRVQQDALANVYQLSTKSDNSDQALYWSGSFLWKADHRAKQTIALQQQSVDKQIRALADHWRYRRPAASETLIQLAQSLASPLPGERIFLPLDRDRVRIVPDNNPALNGPFVLRLTTRPNTVKVTGAVKLPAGNTADISLPWQERQDAAGYLKQVQALSVANRDYVWVIQPDGKAEQHNIAYWNRQHQDIAPGAILYLAFTDLPESAKSLNAQIIHLLSQRPF</sequence>
<evidence type="ECO:0000259" key="2">
    <source>
        <dbReference type="Pfam" id="PF06251"/>
    </source>
</evidence>
<dbReference type="Gene3D" id="3.10.560.10">
    <property type="entry name" value="Outer membrane lipoprotein wza domain like"/>
    <property type="match status" value="1"/>
</dbReference>
<dbReference type="InterPro" id="IPR046459">
    <property type="entry name" value="Caps_syn_GfcC_N"/>
</dbReference>
<evidence type="ECO:0000313" key="4">
    <source>
        <dbReference type="EMBL" id="NAW63931.1"/>
    </source>
</evidence>
<dbReference type="EMBL" id="WXWW01000035">
    <property type="protein sequence ID" value="NAW63931.1"/>
    <property type="molecule type" value="Genomic_DNA"/>
</dbReference>
<proteinExistence type="predicted"/>
<reference evidence="4 5" key="1">
    <citation type="submission" date="2017-05" db="EMBL/GenBank/DDBJ databases">
        <title>High clonality and local adaptation shapes Vibrionaceae linages within an endangered oasis.</title>
        <authorList>
            <person name="Vazquez-Rosas-Landa M."/>
        </authorList>
    </citation>
    <scope>NUCLEOTIDE SEQUENCE [LARGE SCALE GENOMIC DNA]</scope>
    <source>
        <strain evidence="4 5">P46_P4S1P180</strain>
    </source>
</reference>
<gene>
    <name evidence="4" type="ORF">CAG72_01760</name>
</gene>
<dbReference type="Proteomes" id="UP000465712">
    <property type="component" value="Unassembled WGS sequence"/>
</dbReference>
<evidence type="ECO:0000313" key="5">
    <source>
        <dbReference type="Proteomes" id="UP000465712"/>
    </source>
</evidence>
<comment type="caution">
    <text evidence="4">The sequence shown here is derived from an EMBL/GenBank/DDBJ whole genome shotgun (WGS) entry which is preliminary data.</text>
</comment>
<accession>A0A7X5AS23</accession>
<dbReference type="Pfam" id="PF06251">
    <property type="entry name" value="Caps_syn_GfcC_C"/>
    <property type="match status" value="1"/>
</dbReference>
<dbReference type="RefSeq" id="WP_161442418.1">
    <property type="nucleotide sequence ID" value="NZ_WXWW01000035.1"/>
</dbReference>
<feature type="signal peptide" evidence="1">
    <location>
        <begin position="1"/>
        <end position="27"/>
    </location>
</feature>
<organism evidence="4 5">
    <name type="scientific">Photobacterium halotolerans</name>
    <dbReference type="NCBI Taxonomy" id="265726"/>
    <lineage>
        <taxon>Bacteria</taxon>
        <taxon>Pseudomonadati</taxon>
        <taxon>Pseudomonadota</taxon>
        <taxon>Gammaproteobacteria</taxon>
        <taxon>Vibrionales</taxon>
        <taxon>Vibrionaceae</taxon>
        <taxon>Photobacterium</taxon>
    </lineage>
</organism>
<dbReference type="Pfam" id="PF20616">
    <property type="entry name" value="Caps_syn_GfcC_N"/>
    <property type="match status" value="1"/>
</dbReference>
<feature type="chain" id="PRO_5031389695" description="Polysaccharide synthesis" evidence="1">
    <location>
        <begin position="28"/>
        <end position="281"/>
    </location>
</feature>
<feature type="domain" description="Capsule biosynthesis GfcC-like N-terminal" evidence="3">
    <location>
        <begin position="68"/>
        <end position="171"/>
    </location>
</feature>